<dbReference type="EMBL" id="CP071696">
    <property type="protein sequence ID" value="QTX03859.1"/>
    <property type="molecule type" value="Genomic_DNA"/>
</dbReference>
<proteinExistence type="predicted"/>
<dbReference type="Pfam" id="PF02613">
    <property type="entry name" value="Nitrate_red_del"/>
    <property type="match status" value="1"/>
</dbReference>
<reference evidence="2" key="1">
    <citation type="submission" date="2021-03" db="EMBL/GenBank/DDBJ databases">
        <title>Agromyces archimandritus sp. nov., isolated from the cockroach Archimandrita tessellata.</title>
        <authorList>
            <person name="Guzman J."/>
            <person name="Ortuzar M."/>
            <person name="Poehlein A."/>
            <person name="Daniel R."/>
            <person name="Trujillo M."/>
            <person name="Vilcinskas A."/>
        </authorList>
    </citation>
    <scope>NUCLEOTIDE SEQUENCE</scope>
    <source>
        <strain evidence="2">G127AT</strain>
    </source>
</reference>
<dbReference type="GO" id="GO:0051082">
    <property type="term" value="F:unfolded protein binding"/>
    <property type="evidence" value="ECO:0007669"/>
    <property type="project" value="InterPro"/>
</dbReference>
<dbReference type="GO" id="GO:0051131">
    <property type="term" value="P:chaperone-mediated protein complex assembly"/>
    <property type="evidence" value="ECO:0007669"/>
    <property type="project" value="InterPro"/>
</dbReference>
<organism evidence="2 3">
    <name type="scientific">Agromyces archimandritae</name>
    <dbReference type="NCBI Taxonomy" id="2781962"/>
    <lineage>
        <taxon>Bacteria</taxon>
        <taxon>Bacillati</taxon>
        <taxon>Actinomycetota</taxon>
        <taxon>Actinomycetes</taxon>
        <taxon>Micrococcales</taxon>
        <taxon>Microbacteriaceae</taxon>
        <taxon>Agromyces</taxon>
    </lineage>
</organism>
<accession>A0A975IN47</accession>
<dbReference type="NCBIfam" id="TIGR00684">
    <property type="entry name" value="narJ"/>
    <property type="match status" value="1"/>
</dbReference>
<dbReference type="PANTHER" id="PTHR43680:SF2">
    <property type="entry name" value="NITRATE REDUCTASE MOLYBDENUM COFACTOR ASSEMBLY CHAPERONE NARJ"/>
    <property type="match status" value="1"/>
</dbReference>
<keyword evidence="1" id="KW-0534">Nitrate assimilation</keyword>
<dbReference type="Proteomes" id="UP000671914">
    <property type="component" value="Chromosome"/>
</dbReference>
<dbReference type="InterPro" id="IPR036411">
    <property type="entry name" value="TorD-like_sf"/>
</dbReference>
<protein>
    <submittedName>
        <fullName evidence="2">Nitrate reductase molybdenum cofactor assembly chaperone</fullName>
    </submittedName>
</protein>
<evidence type="ECO:0000256" key="1">
    <source>
        <dbReference type="ARBA" id="ARBA00023063"/>
    </source>
</evidence>
<gene>
    <name evidence="2" type="primary">narJ</name>
    <name evidence="2" type="ORF">G127AT_11085</name>
</gene>
<dbReference type="SUPFAM" id="SSF89155">
    <property type="entry name" value="TorD-like"/>
    <property type="match status" value="1"/>
</dbReference>
<evidence type="ECO:0000313" key="3">
    <source>
        <dbReference type="Proteomes" id="UP000671914"/>
    </source>
</evidence>
<dbReference type="KEGG" id="aarc:G127AT_11085"/>
<dbReference type="RefSeq" id="WP_210896873.1">
    <property type="nucleotide sequence ID" value="NZ_CP071696.1"/>
</dbReference>
<dbReference type="PANTHER" id="PTHR43680">
    <property type="entry name" value="NITRATE REDUCTASE MOLYBDENUM COFACTOR ASSEMBLY CHAPERONE"/>
    <property type="match status" value="1"/>
</dbReference>
<dbReference type="AlphaFoldDB" id="A0A975IN47"/>
<sequence>MRLPRQIRFSRPPARIAPVRIDEQARRSLHMVLSLLLDYPGEALDDGRVRTAASSLPEPFGEAVREFLSRVDAMARPELEDHYVRTFDLKRKCSMYLSYYATGDTRRRGTALIAFLDAYRAAGWEFDAAELPDYLPAVLEFSALSDSPIAAELIAAHREGIEVLREALDRLGSPYAGLVGALCRSLPELDEATLERYRTLIEEGPPAETVGLPFPQLAPYGGGSTAPLGAAAGPAGTAPFGTASFGTAPFGSETAP</sequence>
<dbReference type="InterPro" id="IPR003765">
    <property type="entry name" value="NO3_reductase_chaperone_NarJ"/>
</dbReference>
<dbReference type="GO" id="GO:0016530">
    <property type="term" value="F:metallochaperone activity"/>
    <property type="evidence" value="ECO:0007669"/>
    <property type="project" value="TreeGrafter"/>
</dbReference>
<dbReference type="InterPro" id="IPR020945">
    <property type="entry name" value="DMSO/NO3_reduct_chaperone"/>
</dbReference>
<name>A0A975IN47_9MICO</name>
<keyword evidence="3" id="KW-1185">Reference proteome</keyword>
<evidence type="ECO:0000313" key="2">
    <source>
        <dbReference type="EMBL" id="QTX03859.1"/>
    </source>
</evidence>
<dbReference type="GO" id="GO:0042128">
    <property type="term" value="P:nitrate assimilation"/>
    <property type="evidence" value="ECO:0007669"/>
    <property type="project" value="UniProtKB-KW"/>
</dbReference>
<dbReference type="Gene3D" id="1.10.3480.10">
    <property type="entry name" value="TorD-like"/>
    <property type="match status" value="1"/>
</dbReference>